<keyword evidence="3" id="KW-0805">Transcription regulation</keyword>
<reference evidence="6 7" key="1">
    <citation type="submission" date="2023-12" db="EMBL/GenBank/DDBJ databases">
        <title>Amycolatopsis sp. V23-08.</title>
        <authorList>
            <person name="Somphong A."/>
        </authorList>
    </citation>
    <scope>NUCLEOTIDE SEQUENCE [LARGE SCALE GENOMIC DNA]</scope>
    <source>
        <strain evidence="6 7">V23-08</strain>
    </source>
</reference>
<sequence length="232" mass="25122">MTDDAQAIDAGLSAVLGAIARTLQAEPDVDATLVAIVKAAEDHIEGTQYAGISLVEKGHRIRTVAPTDEVVTELDAVQYRTGEGPCVDAITDHRVYRTGNMLDEDRWPAFAPAAAATGVRSMLSYRLFASETTMGALNLYSRRRDAFSEQTEEDGRVFATHAAIALIGAQTEARLVAAIETRDVIGMAKGILMQRHALDPVQAFRMLVESSQNANMKLNEVAAWLVENHGEL</sequence>
<dbReference type="InterPro" id="IPR003018">
    <property type="entry name" value="GAF"/>
</dbReference>
<dbReference type="SUPFAM" id="SSF55781">
    <property type="entry name" value="GAF domain-like"/>
    <property type="match status" value="1"/>
</dbReference>
<keyword evidence="2" id="KW-0418">Kinase</keyword>
<dbReference type="EMBL" id="JAYFSI010000002">
    <property type="protein sequence ID" value="MEA5361009.1"/>
    <property type="molecule type" value="Genomic_DNA"/>
</dbReference>
<dbReference type="Gene3D" id="3.30.450.40">
    <property type="match status" value="1"/>
</dbReference>
<dbReference type="Gene3D" id="1.10.10.10">
    <property type="entry name" value="Winged helix-like DNA-binding domain superfamily/Winged helix DNA-binding domain"/>
    <property type="match status" value="1"/>
</dbReference>
<dbReference type="Pfam" id="PF03861">
    <property type="entry name" value="ANTAR"/>
    <property type="match status" value="1"/>
</dbReference>
<accession>A0ABU5R5U6</accession>
<evidence type="ECO:0000256" key="1">
    <source>
        <dbReference type="ARBA" id="ARBA00022679"/>
    </source>
</evidence>
<protein>
    <submittedName>
        <fullName evidence="6">GAF and ANTAR domain-containing protein</fullName>
    </submittedName>
</protein>
<dbReference type="InterPro" id="IPR036388">
    <property type="entry name" value="WH-like_DNA-bd_sf"/>
</dbReference>
<feature type="domain" description="ANTAR" evidence="5">
    <location>
        <begin position="165"/>
        <end position="226"/>
    </location>
</feature>
<keyword evidence="7" id="KW-1185">Reference proteome</keyword>
<keyword evidence="4" id="KW-0804">Transcription</keyword>
<evidence type="ECO:0000256" key="2">
    <source>
        <dbReference type="ARBA" id="ARBA00022777"/>
    </source>
</evidence>
<dbReference type="RefSeq" id="WP_323327649.1">
    <property type="nucleotide sequence ID" value="NZ_JAYFSI010000002.1"/>
</dbReference>
<evidence type="ECO:0000256" key="3">
    <source>
        <dbReference type="ARBA" id="ARBA00023015"/>
    </source>
</evidence>
<gene>
    <name evidence="6" type="ORF">VA596_15805</name>
</gene>
<dbReference type="InterPro" id="IPR005561">
    <property type="entry name" value="ANTAR"/>
</dbReference>
<evidence type="ECO:0000259" key="5">
    <source>
        <dbReference type="PROSITE" id="PS50921"/>
    </source>
</evidence>
<proteinExistence type="predicted"/>
<dbReference type="InterPro" id="IPR029016">
    <property type="entry name" value="GAF-like_dom_sf"/>
</dbReference>
<evidence type="ECO:0000313" key="7">
    <source>
        <dbReference type="Proteomes" id="UP001304298"/>
    </source>
</evidence>
<name>A0ABU5R5U6_9PSEU</name>
<dbReference type="Pfam" id="PF13185">
    <property type="entry name" value="GAF_2"/>
    <property type="match status" value="1"/>
</dbReference>
<evidence type="ECO:0000256" key="4">
    <source>
        <dbReference type="ARBA" id="ARBA00023163"/>
    </source>
</evidence>
<comment type="caution">
    <text evidence="6">The sequence shown here is derived from an EMBL/GenBank/DDBJ whole genome shotgun (WGS) entry which is preliminary data.</text>
</comment>
<dbReference type="SMART" id="SM01012">
    <property type="entry name" value="ANTAR"/>
    <property type="match status" value="1"/>
</dbReference>
<dbReference type="PIRSF" id="PIRSF036625">
    <property type="entry name" value="GAF_ANTAR"/>
    <property type="match status" value="1"/>
</dbReference>
<organism evidence="6 7">
    <name type="scientific">Amycolatopsis heterodermiae</name>
    <dbReference type="NCBI Taxonomy" id="3110235"/>
    <lineage>
        <taxon>Bacteria</taxon>
        <taxon>Bacillati</taxon>
        <taxon>Actinomycetota</taxon>
        <taxon>Actinomycetes</taxon>
        <taxon>Pseudonocardiales</taxon>
        <taxon>Pseudonocardiaceae</taxon>
        <taxon>Amycolatopsis</taxon>
    </lineage>
</organism>
<dbReference type="SMART" id="SM00065">
    <property type="entry name" value="GAF"/>
    <property type="match status" value="1"/>
</dbReference>
<dbReference type="SUPFAM" id="SSF52172">
    <property type="entry name" value="CheY-like"/>
    <property type="match status" value="1"/>
</dbReference>
<dbReference type="PROSITE" id="PS50921">
    <property type="entry name" value="ANTAR"/>
    <property type="match status" value="1"/>
</dbReference>
<keyword evidence="1" id="KW-0808">Transferase</keyword>
<dbReference type="InterPro" id="IPR012074">
    <property type="entry name" value="GAF_ANTAR"/>
</dbReference>
<dbReference type="InterPro" id="IPR011006">
    <property type="entry name" value="CheY-like_superfamily"/>
</dbReference>
<evidence type="ECO:0000313" key="6">
    <source>
        <dbReference type="EMBL" id="MEA5361009.1"/>
    </source>
</evidence>
<dbReference type="Proteomes" id="UP001304298">
    <property type="component" value="Unassembled WGS sequence"/>
</dbReference>